<protein>
    <submittedName>
        <fullName evidence="2">Uncharacterized protein</fullName>
    </submittedName>
</protein>
<accession>A0A0D6LAA6</accession>
<feature type="region of interest" description="Disordered" evidence="1">
    <location>
        <begin position="24"/>
        <end position="48"/>
    </location>
</feature>
<reference evidence="2 3" key="1">
    <citation type="submission" date="2013-05" db="EMBL/GenBank/DDBJ databases">
        <title>Draft genome of the parasitic nematode Anyclostoma ceylanicum.</title>
        <authorList>
            <person name="Mitreva M."/>
        </authorList>
    </citation>
    <scope>NUCLEOTIDE SEQUENCE [LARGE SCALE GENOMIC DNA]</scope>
</reference>
<gene>
    <name evidence="2" type="ORF">ANCCEY_11987</name>
</gene>
<organism evidence="2 3">
    <name type="scientific">Ancylostoma ceylanicum</name>
    <dbReference type="NCBI Taxonomy" id="53326"/>
    <lineage>
        <taxon>Eukaryota</taxon>
        <taxon>Metazoa</taxon>
        <taxon>Ecdysozoa</taxon>
        <taxon>Nematoda</taxon>
        <taxon>Chromadorea</taxon>
        <taxon>Rhabditida</taxon>
        <taxon>Rhabditina</taxon>
        <taxon>Rhabditomorpha</taxon>
        <taxon>Strongyloidea</taxon>
        <taxon>Ancylostomatidae</taxon>
        <taxon>Ancylostomatinae</taxon>
        <taxon>Ancylostoma</taxon>
    </lineage>
</organism>
<dbReference type="EMBL" id="KE125362">
    <property type="protein sequence ID" value="EPB68920.1"/>
    <property type="molecule type" value="Genomic_DNA"/>
</dbReference>
<dbReference type="Proteomes" id="UP000054495">
    <property type="component" value="Unassembled WGS sequence"/>
</dbReference>
<evidence type="ECO:0000313" key="3">
    <source>
        <dbReference type="Proteomes" id="UP000054495"/>
    </source>
</evidence>
<dbReference type="AlphaFoldDB" id="A0A0D6LAA6"/>
<keyword evidence="3" id="KW-1185">Reference proteome</keyword>
<proteinExistence type="predicted"/>
<name>A0A0D6LAA6_9BILA</name>
<feature type="compositionally biased region" description="Polar residues" evidence="1">
    <location>
        <begin position="26"/>
        <end position="43"/>
    </location>
</feature>
<evidence type="ECO:0000313" key="2">
    <source>
        <dbReference type="EMBL" id="EPB68920.1"/>
    </source>
</evidence>
<evidence type="ECO:0000256" key="1">
    <source>
        <dbReference type="SAM" id="MobiDB-lite"/>
    </source>
</evidence>
<sequence>MTATELALALSSLETTQESARAVVEDSTSTTTDLTARPSSSKEVTLPLGGKSSAARDFAISTELLNSVLENVSEKYVATATRPLRQGETASARARELGAESVQIEASAQVLQRPPAQEGQATLTRAGYPGTSLSQSMKATSEERMELTKLLERYSEDVEVGKLIQDLVSERIEFTSSMVQEMIATVSELQKTPQSESTSHSVASALREVIAKAVKQAVEETVFTIVQYAETTSTTQLATALATSATVGSRLRAAEQEEAAIVVKLVRSILEDRTMTMPEEHRAYIQERFGIHVDTDLLSNKVDFSASVVQEIITAMKELEKLPQSESTSKTAAELVRNTVAKVVKETVDETVYSIVQSMESASATQLAMALIAAQKSNMSATAVSEIQKTIDLHLQHAEESGEVRGEAAERIRAALTKCIGELTDETVHTLWRTASTTTSSAHEFGYETTGTLSTHGYLQPRPEEQATAESTVIQARRLVDDRTVSASQQEDVQRREELRKDVSTATAEITSVARVQDSSSQTMAASQEELATRAVEYLRTEQKYGVGATQAEKQSVSVGESTQETRDEAAYGVWTTAVDEETQTTISQGERTQEQLSRSVQATMEQSTAMSADFMDASSAEISSTVKLERTDSTSREFSIQQQQYESMLRKEETAVEQSSTMRDVMTATDTALVHEFGSDDVNVSGVLGHLTPKKPESAEVATQLSLAPHLEAVTSMSASTEASIQETGLIRRDEAMESTSMEQVTTIKDSTLLSTAATKEEQAEVDYRRARGSTSYGVGKSISSSSIDAAQITSKEAGETAVFGVWDSSITAEESQRTIREKSMESTDVALSTKASEMETVRSEVDLSKEPSDHAVSVLSEAQREGGRRGFSIEHLDVTTSYQRCAMGEIAVTTEKDVVVVSSTGSAAEYAREQAEVVAVLGTIEPHDEQFENAAIKVEDSKKLQLEKKMRAAEEFTTDDQLMMRREELSLQSERTIRETTVEREIQAMKASEHTSAEQVISLAAADQKEASDVEVTDRNTAASTATVQESTDEAIQGIWRTPSGAEAVYTLKEKEKSVERGALSTKASREEDVYTDAQRIRDIAGGIEGHCQKSNVKKPRRST</sequence>